<gene>
    <name evidence="2" type="ORF">BLE401_16960</name>
</gene>
<organism evidence="2 3">
    <name type="scientific">Beggiatoa leptomitoformis</name>
    <dbReference type="NCBI Taxonomy" id="288004"/>
    <lineage>
        <taxon>Bacteria</taxon>
        <taxon>Pseudomonadati</taxon>
        <taxon>Pseudomonadota</taxon>
        <taxon>Gammaproteobacteria</taxon>
        <taxon>Thiotrichales</taxon>
        <taxon>Thiotrichaceae</taxon>
        <taxon>Beggiatoa</taxon>
    </lineage>
</organism>
<dbReference type="RefSeq" id="WP_062151164.1">
    <property type="nucleotide sequence ID" value="NZ_CP012373.2"/>
</dbReference>
<dbReference type="Pfam" id="PF13672">
    <property type="entry name" value="PP2C_2"/>
    <property type="match status" value="1"/>
</dbReference>
<proteinExistence type="predicted"/>
<dbReference type="OrthoDB" id="963478at2"/>
<dbReference type="InterPro" id="IPR001932">
    <property type="entry name" value="PPM-type_phosphatase-like_dom"/>
</dbReference>
<name>A0A2N9YI68_9GAMM</name>
<evidence type="ECO:0000313" key="3">
    <source>
        <dbReference type="Proteomes" id="UP000234271"/>
    </source>
</evidence>
<dbReference type="STRING" id="288004.AL038_07355"/>
<dbReference type="EMBL" id="CP018889">
    <property type="protein sequence ID" value="AUI70222.1"/>
    <property type="molecule type" value="Genomic_DNA"/>
</dbReference>
<accession>A0A2N9YI68</accession>
<feature type="domain" description="PPM-type phosphatase" evidence="1">
    <location>
        <begin position="16"/>
        <end position="253"/>
    </location>
</feature>
<dbReference type="AlphaFoldDB" id="A0A2N9YI68"/>
<evidence type="ECO:0000259" key="1">
    <source>
        <dbReference type="Pfam" id="PF13672"/>
    </source>
</evidence>
<reference evidence="3" key="1">
    <citation type="submission" date="2016-12" db="EMBL/GenBank/DDBJ databases">
        <title>Complete Genome Sequence of Beggiatoa leptomitiformis D-401.</title>
        <authorList>
            <person name="Fomenkov A."/>
            <person name="Vincze T."/>
            <person name="Grabovich M."/>
            <person name="Anton B.P."/>
            <person name="Dubinina G."/>
            <person name="Orlova M."/>
            <person name="Belousova E."/>
            <person name="Roberts R.J."/>
        </authorList>
    </citation>
    <scope>NUCLEOTIDE SEQUENCE [LARGE SCALE GENOMIC DNA]</scope>
    <source>
        <strain evidence="3">D-401</strain>
    </source>
</reference>
<dbReference type="InterPro" id="IPR036457">
    <property type="entry name" value="PPM-type-like_dom_sf"/>
</dbReference>
<protein>
    <submittedName>
        <fullName evidence="2">SpoIIE family protein phosphatase</fullName>
    </submittedName>
</protein>
<sequence length="273" mass="30322">MLAHHTLGWTIAACQRGASHIQHNLPCQDAFAIRTESIKGKPCIALAVADGHGDKKHDLSQYGAQFAVTLAVEQLLHFFQHFYIEQGSLPLLIKNFRQDFPRRLVRLWRNTVTTDVKRRFPLSASLDLQTQIKRYGSTVLVALVLPELLLLGQLGDGDILRLATDGTTARPFQEDAHLLGNATFSLISTDADKYWQTRAIERQAGESLLLATDGLINAFADEQQFQAFAQSLLARVTQFGVEAVEQALPQWLDHYSAQGSGDDITVIIFSGNR</sequence>
<dbReference type="Gene3D" id="3.60.40.10">
    <property type="entry name" value="PPM-type phosphatase domain"/>
    <property type="match status" value="1"/>
</dbReference>
<keyword evidence="3" id="KW-1185">Reference proteome</keyword>
<dbReference type="SUPFAM" id="SSF81606">
    <property type="entry name" value="PP2C-like"/>
    <property type="match status" value="1"/>
</dbReference>
<dbReference type="KEGG" id="blep:AL038_07355"/>
<evidence type="ECO:0000313" key="2">
    <source>
        <dbReference type="EMBL" id="AUI70222.1"/>
    </source>
</evidence>
<dbReference type="Proteomes" id="UP000234271">
    <property type="component" value="Chromosome"/>
</dbReference>